<evidence type="ECO:0000313" key="2">
    <source>
        <dbReference type="EMBL" id="VFJ47415.1"/>
    </source>
</evidence>
<evidence type="ECO:0000313" key="4">
    <source>
        <dbReference type="EMBL" id="VFK07839.1"/>
    </source>
</evidence>
<sequence length="315" mass="34808">MNPIHVINVSGGKDSTALLIHAVHNCGFDVVPVFADTGNEHHFTLEYLDYLETFFGPIRRIKADLSASFSHVRRALVLGKWLGEGIGDDRIESALCALHPTGIPFLDLCLMKGRFPSANARFCSGALKTTPIRQQIIDPLLCAGHFVVSWHGVRAGESAARAKLPPLEFPDPAEDFAIYRPLLPWSDADVFALHERHGIQPNPLYRCGMKRVGCMPCIFAGKMELRRIGMRFPDEIDRIASWEKHVSRASKRGCAAFFHSSKTPGPHQRDHSLPMPDIHAVIEWSKTSYGGIKPASCSDESFSISGCTSVYGLCE</sequence>
<dbReference type="Gene3D" id="3.40.50.620">
    <property type="entry name" value="HUPs"/>
    <property type="match status" value="1"/>
</dbReference>
<dbReference type="PANTHER" id="PTHR43196">
    <property type="entry name" value="SULFATE ADENYLYLTRANSFERASE SUBUNIT 2"/>
    <property type="match status" value="1"/>
</dbReference>
<dbReference type="InterPro" id="IPR014729">
    <property type="entry name" value="Rossmann-like_a/b/a_fold"/>
</dbReference>
<gene>
    <name evidence="2" type="ORF">BECKFM1743A_GA0114220_100476</name>
    <name evidence="4" type="ORF">BECKFM1743B_GA0114221_100526</name>
    <name evidence="3" type="ORF">BECKFM1743C_GA0114222_1005115</name>
</gene>
<dbReference type="SUPFAM" id="SSF52402">
    <property type="entry name" value="Adenine nucleotide alpha hydrolases-like"/>
    <property type="match status" value="1"/>
</dbReference>
<protein>
    <submittedName>
        <fullName evidence="3">3'-phosphoadenosine 5'-phosphosulfate sulfotransferase (PAPS reductase)/FAD synthetase</fullName>
    </submittedName>
</protein>
<dbReference type="PANTHER" id="PTHR43196:SF2">
    <property type="entry name" value="PHOSPHOADENOSINE PHOSPHOSULFATE REDUCTASE"/>
    <property type="match status" value="1"/>
</dbReference>
<dbReference type="AlphaFoldDB" id="A0A450S7P3"/>
<name>A0A450S7P3_9GAMM</name>
<dbReference type="EMBL" id="CAADEZ010000047">
    <property type="protein sequence ID" value="VFJ47415.1"/>
    <property type="molecule type" value="Genomic_DNA"/>
</dbReference>
<dbReference type="GO" id="GO:0016740">
    <property type="term" value="F:transferase activity"/>
    <property type="evidence" value="ECO:0007669"/>
    <property type="project" value="UniProtKB-KW"/>
</dbReference>
<dbReference type="EMBL" id="CAADFA010000051">
    <property type="protein sequence ID" value="VFJ47873.1"/>
    <property type="molecule type" value="Genomic_DNA"/>
</dbReference>
<keyword evidence="3" id="KW-0808">Transferase</keyword>
<reference evidence="3" key="1">
    <citation type="submission" date="2019-02" db="EMBL/GenBank/DDBJ databases">
        <authorList>
            <person name="Gruber-Vodicka R. H."/>
            <person name="Seah K. B. B."/>
        </authorList>
    </citation>
    <scope>NUCLEOTIDE SEQUENCE</scope>
    <source>
        <strain evidence="2">BECK_BZ163</strain>
        <strain evidence="4">BECK_BZ164</strain>
        <strain evidence="3">BECK_BZ165</strain>
    </source>
</reference>
<accession>A0A450S7P3</accession>
<evidence type="ECO:0000313" key="3">
    <source>
        <dbReference type="EMBL" id="VFJ47873.1"/>
    </source>
</evidence>
<organism evidence="3">
    <name type="scientific">Candidatus Kentrum sp. FM</name>
    <dbReference type="NCBI Taxonomy" id="2126340"/>
    <lineage>
        <taxon>Bacteria</taxon>
        <taxon>Pseudomonadati</taxon>
        <taxon>Pseudomonadota</taxon>
        <taxon>Gammaproteobacteria</taxon>
        <taxon>Candidatus Kentrum</taxon>
    </lineage>
</organism>
<proteinExistence type="predicted"/>
<dbReference type="InterPro" id="IPR050128">
    <property type="entry name" value="Sulfate_adenylyltrnsfr_sub2"/>
</dbReference>
<feature type="domain" description="Phosphoadenosine phosphosulphate reductase" evidence="1">
    <location>
        <begin position="123"/>
        <end position="218"/>
    </location>
</feature>
<dbReference type="EMBL" id="CAADFL010000052">
    <property type="protein sequence ID" value="VFK07839.1"/>
    <property type="molecule type" value="Genomic_DNA"/>
</dbReference>
<dbReference type="Pfam" id="PF01507">
    <property type="entry name" value="PAPS_reduct"/>
    <property type="match status" value="1"/>
</dbReference>
<dbReference type="InterPro" id="IPR002500">
    <property type="entry name" value="PAPS_reduct_dom"/>
</dbReference>
<evidence type="ECO:0000259" key="1">
    <source>
        <dbReference type="Pfam" id="PF01507"/>
    </source>
</evidence>